<evidence type="ECO:0000256" key="3">
    <source>
        <dbReference type="ARBA" id="ARBA00022777"/>
    </source>
</evidence>
<evidence type="ECO:0000259" key="4">
    <source>
        <dbReference type="Pfam" id="PF00294"/>
    </source>
</evidence>
<dbReference type="InterPro" id="IPR011611">
    <property type="entry name" value="PfkB_dom"/>
</dbReference>
<dbReference type="EMBL" id="CP158568">
    <property type="protein sequence ID" value="XBY43638.1"/>
    <property type="molecule type" value="Genomic_DNA"/>
</dbReference>
<evidence type="ECO:0000256" key="1">
    <source>
        <dbReference type="ARBA" id="ARBA00010688"/>
    </source>
</evidence>
<dbReference type="GO" id="GO:0016301">
    <property type="term" value="F:kinase activity"/>
    <property type="evidence" value="ECO:0007669"/>
    <property type="project" value="UniProtKB-KW"/>
</dbReference>
<dbReference type="CDD" id="cd01168">
    <property type="entry name" value="adenosine_kinase"/>
    <property type="match status" value="1"/>
</dbReference>
<organism evidence="5">
    <name type="scientific">Methyloraptor flagellatus</name>
    <dbReference type="NCBI Taxonomy" id="3162530"/>
    <lineage>
        <taxon>Bacteria</taxon>
        <taxon>Pseudomonadati</taxon>
        <taxon>Pseudomonadota</taxon>
        <taxon>Alphaproteobacteria</taxon>
        <taxon>Hyphomicrobiales</taxon>
        <taxon>Ancalomicrobiaceae</taxon>
        <taxon>Methyloraptor</taxon>
    </lineage>
</organism>
<feature type="domain" description="Carbohydrate kinase PfkB" evidence="4">
    <location>
        <begin position="58"/>
        <end position="318"/>
    </location>
</feature>
<accession>A0AAU7X6T4</accession>
<proteinExistence type="inferred from homology"/>
<dbReference type="Gene3D" id="3.40.1190.20">
    <property type="match status" value="1"/>
</dbReference>
<dbReference type="InterPro" id="IPR029056">
    <property type="entry name" value="Ribokinase-like"/>
</dbReference>
<dbReference type="PANTHER" id="PTHR43320">
    <property type="entry name" value="SUGAR KINASE"/>
    <property type="match status" value="1"/>
</dbReference>
<dbReference type="RefSeq" id="WP_407048738.1">
    <property type="nucleotide sequence ID" value="NZ_CP158568.1"/>
</dbReference>
<dbReference type="PANTHER" id="PTHR43320:SF3">
    <property type="entry name" value="CARBOHYDRATE KINASE PFKB DOMAIN-CONTAINING PROTEIN"/>
    <property type="match status" value="1"/>
</dbReference>
<dbReference type="AlphaFoldDB" id="A0AAU7X6T4"/>
<dbReference type="InterPro" id="IPR052700">
    <property type="entry name" value="Carb_kinase_PfkB-like"/>
</dbReference>
<dbReference type="PROSITE" id="PS00584">
    <property type="entry name" value="PFKB_KINASES_2"/>
    <property type="match status" value="1"/>
</dbReference>
<dbReference type="InterPro" id="IPR002173">
    <property type="entry name" value="Carboh/pur_kinase_PfkB_CS"/>
</dbReference>
<dbReference type="Pfam" id="PF00294">
    <property type="entry name" value="PfkB"/>
    <property type="match status" value="1"/>
</dbReference>
<comment type="similarity">
    <text evidence="1">Belongs to the carbohydrate kinase PfkB family.</text>
</comment>
<evidence type="ECO:0000256" key="2">
    <source>
        <dbReference type="ARBA" id="ARBA00022679"/>
    </source>
</evidence>
<evidence type="ECO:0000313" key="5">
    <source>
        <dbReference type="EMBL" id="XBY43638.1"/>
    </source>
</evidence>
<reference evidence="5" key="1">
    <citation type="submission" date="2024-06" db="EMBL/GenBank/DDBJ databases">
        <title>Methylostella associata gen. nov., sp. nov., a novel Ancalomicrobiaceae-affiliated facultatively methylotrophic bacteria that feed on methanotrophs of the genus Methylococcus.</title>
        <authorList>
            <person name="Saltykova V."/>
            <person name="Danilova O.V."/>
            <person name="Oshkin I.Y."/>
            <person name="Belova S.E."/>
            <person name="Pimenov N.V."/>
            <person name="Dedysh S.N."/>
        </authorList>
    </citation>
    <scope>NUCLEOTIDE SEQUENCE</scope>
    <source>
        <strain evidence="5">S20</strain>
    </source>
</reference>
<keyword evidence="3 5" id="KW-0418">Kinase</keyword>
<protein>
    <submittedName>
        <fullName evidence="5">Adenosine kinase</fullName>
    </submittedName>
</protein>
<sequence length="334" mass="35205">MSAPRFDVLGIGNAIVDIIARTEDDFILREGLAKGSMRLIDSEEAERLYGHMPQAIEMSGGCAGNTAAGVASFGGRAAFIGKVADDHLGGVYAHDIRAMGIHFATAPLGAGVAPTARSMILVTPDGERTMNTYLGACQHLTEADIDATVVAATAITYLEGYLWDPPEAKKAFRRAAEIAHANGREVAITLSDSFCVDRYRAEFLELIRSKTVDIVFANVAEVKALYETADFDTAIAALRQDAKLAAVTMSEKGSMVVTADQAVAVPAQPVETVFDTTGAGDLYAAGFLFGYSQGFELAMAAQFGGLAAAEIISHLGARPQVALRGFAEQAGFTL</sequence>
<name>A0AAU7X6T4_9HYPH</name>
<dbReference type="KEGG" id="mflg:ABS361_16360"/>
<dbReference type="SUPFAM" id="SSF53613">
    <property type="entry name" value="Ribokinase-like"/>
    <property type="match status" value="1"/>
</dbReference>
<gene>
    <name evidence="5" type="ORF">ABS361_16360</name>
</gene>
<keyword evidence="2" id="KW-0808">Transferase</keyword>